<feature type="compositionally biased region" description="Polar residues" evidence="1">
    <location>
        <begin position="58"/>
        <end position="73"/>
    </location>
</feature>
<sequence length="331" mass="36694">MSVRPSMIFAVLPAVVQNRIPTIPSIRRSISGIRERGFYSKTDSLVELSVLETPPPEYTSTVESGSATPSRHSIVSEETEYAYSDDVPESSSGPMGMVTPMSSNYEQKTGIRWKHASSGITLMSQAYRESITPAIAADETCASLTRSLYLHGLTYLMRGLPAHLTPEESSSLQAAIPPSIINSYATPCTHALISMPSHTQSSQEASPQDATMLHRVTAILVFQTLMFIQFLLPYIKLFFGHAYRLEREHKIMQRIMSTSVNTADELTRRGLRLSQTICRMNDGKVGQTVNEVVIWWVRGVTGGLQQGIEEGWGVVGEGRQGDAQRREEVRR</sequence>
<gene>
    <name evidence="3" type="ORF">P153DRAFT_288721</name>
</gene>
<keyword evidence="2" id="KW-0812">Transmembrane</keyword>
<keyword evidence="4" id="KW-1185">Reference proteome</keyword>
<dbReference type="OrthoDB" id="190201at2759"/>
<evidence type="ECO:0000256" key="1">
    <source>
        <dbReference type="SAM" id="MobiDB-lite"/>
    </source>
</evidence>
<protein>
    <submittedName>
        <fullName evidence="3">Uncharacterized protein</fullName>
    </submittedName>
</protein>
<evidence type="ECO:0000313" key="4">
    <source>
        <dbReference type="Proteomes" id="UP000799771"/>
    </source>
</evidence>
<accession>A0A6A6AEP0</accession>
<organism evidence="3 4">
    <name type="scientific">Dothidotthia symphoricarpi CBS 119687</name>
    <dbReference type="NCBI Taxonomy" id="1392245"/>
    <lineage>
        <taxon>Eukaryota</taxon>
        <taxon>Fungi</taxon>
        <taxon>Dikarya</taxon>
        <taxon>Ascomycota</taxon>
        <taxon>Pezizomycotina</taxon>
        <taxon>Dothideomycetes</taxon>
        <taxon>Pleosporomycetidae</taxon>
        <taxon>Pleosporales</taxon>
        <taxon>Dothidotthiaceae</taxon>
        <taxon>Dothidotthia</taxon>
    </lineage>
</organism>
<dbReference type="Proteomes" id="UP000799771">
    <property type="component" value="Unassembled WGS sequence"/>
</dbReference>
<dbReference type="GeneID" id="54404042"/>
<dbReference type="AlphaFoldDB" id="A0A6A6AEP0"/>
<reference evidence="3" key="1">
    <citation type="journal article" date="2020" name="Stud. Mycol.">
        <title>101 Dothideomycetes genomes: a test case for predicting lifestyles and emergence of pathogens.</title>
        <authorList>
            <person name="Haridas S."/>
            <person name="Albert R."/>
            <person name="Binder M."/>
            <person name="Bloem J."/>
            <person name="Labutti K."/>
            <person name="Salamov A."/>
            <person name="Andreopoulos B."/>
            <person name="Baker S."/>
            <person name="Barry K."/>
            <person name="Bills G."/>
            <person name="Bluhm B."/>
            <person name="Cannon C."/>
            <person name="Castanera R."/>
            <person name="Culley D."/>
            <person name="Daum C."/>
            <person name="Ezra D."/>
            <person name="Gonzalez J."/>
            <person name="Henrissat B."/>
            <person name="Kuo A."/>
            <person name="Liang C."/>
            <person name="Lipzen A."/>
            <person name="Lutzoni F."/>
            <person name="Magnuson J."/>
            <person name="Mondo S."/>
            <person name="Nolan M."/>
            <person name="Ohm R."/>
            <person name="Pangilinan J."/>
            <person name="Park H.-J."/>
            <person name="Ramirez L."/>
            <person name="Alfaro M."/>
            <person name="Sun H."/>
            <person name="Tritt A."/>
            <person name="Yoshinaga Y."/>
            <person name="Zwiers L.-H."/>
            <person name="Turgeon B."/>
            <person name="Goodwin S."/>
            <person name="Spatafora J."/>
            <person name="Crous P."/>
            <person name="Grigoriev I."/>
        </authorList>
    </citation>
    <scope>NUCLEOTIDE SEQUENCE</scope>
    <source>
        <strain evidence="3">CBS 119687</strain>
    </source>
</reference>
<keyword evidence="2" id="KW-0472">Membrane</keyword>
<keyword evidence="2" id="KW-1133">Transmembrane helix</keyword>
<dbReference type="RefSeq" id="XP_033524746.1">
    <property type="nucleotide sequence ID" value="XM_033663610.1"/>
</dbReference>
<proteinExistence type="predicted"/>
<feature type="region of interest" description="Disordered" evidence="1">
    <location>
        <begin position="56"/>
        <end position="94"/>
    </location>
</feature>
<dbReference type="EMBL" id="ML977504">
    <property type="protein sequence ID" value="KAF2130359.1"/>
    <property type="molecule type" value="Genomic_DNA"/>
</dbReference>
<name>A0A6A6AEP0_9PLEO</name>
<feature type="transmembrane region" description="Helical" evidence="2">
    <location>
        <begin position="216"/>
        <end position="239"/>
    </location>
</feature>
<evidence type="ECO:0000313" key="3">
    <source>
        <dbReference type="EMBL" id="KAF2130359.1"/>
    </source>
</evidence>
<evidence type="ECO:0000256" key="2">
    <source>
        <dbReference type="SAM" id="Phobius"/>
    </source>
</evidence>